<comment type="similarity">
    <text evidence="1">Belongs to the thioredoxin family. DsbA subfamily.</text>
</comment>
<evidence type="ECO:0000256" key="5">
    <source>
        <dbReference type="ARBA" id="ARBA00023284"/>
    </source>
</evidence>
<reference evidence="7" key="1">
    <citation type="submission" date="2022-10" db="EMBL/GenBank/DDBJ databases">
        <title>Rhodococcus sp.75.</title>
        <authorList>
            <person name="Sun M."/>
        </authorList>
    </citation>
    <scope>NUCLEOTIDE SEQUENCE</scope>
    <source>
        <strain evidence="7">75</strain>
        <plasmid evidence="7">unnamed2</plasmid>
    </source>
</reference>
<dbReference type="PANTHER" id="PTHR13887:SF14">
    <property type="entry name" value="DISULFIDE BOND FORMATION PROTEIN D"/>
    <property type="match status" value="1"/>
</dbReference>
<keyword evidence="7" id="KW-0614">Plasmid</keyword>
<dbReference type="Proteomes" id="UP001164965">
    <property type="component" value="Plasmid unnamed2"/>
</dbReference>
<evidence type="ECO:0000256" key="4">
    <source>
        <dbReference type="ARBA" id="ARBA00023157"/>
    </source>
</evidence>
<geneLocation type="plasmid" evidence="7 8">
    <name>unnamed2</name>
</geneLocation>
<proteinExistence type="inferred from homology"/>
<organism evidence="7 8">
    <name type="scientific">Rhodococcus antarcticus</name>
    <dbReference type="NCBI Taxonomy" id="2987751"/>
    <lineage>
        <taxon>Bacteria</taxon>
        <taxon>Bacillati</taxon>
        <taxon>Actinomycetota</taxon>
        <taxon>Actinomycetes</taxon>
        <taxon>Mycobacteriales</taxon>
        <taxon>Nocardiaceae</taxon>
        <taxon>Rhodococcus</taxon>
    </lineage>
</organism>
<keyword evidence="3" id="KW-0560">Oxidoreductase</keyword>
<keyword evidence="4" id="KW-1015">Disulfide bond</keyword>
<keyword evidence="8" id="KW-1185">Reference proteome</keyword>
<protein>
    <submittedName>
        <fullName evidence="7">Thioredoxin domain-containing protein</fullName>
    </submittedName>
</protein>
<dbReference type="Gene3D" id="3.40.30.10">
    <property type="entry name" value="Glutaredoxin"/>
    <property type="match status" value="1"/>
</dbReference>
<evidence type="ECO:0000313" key="8">
    <source>
        <dbReference type="Proteomes" id="UP001164965"/>
    </source>
</evidence>
<dbReference type="InterPro" id="IPR012336">
    <property type="entry name" value="Thioredoxin-like_fold"/>
</dbReference>
<evidence type="ECO:0000259" key="6">
    <source>
        <dbReference type="PROSITE" id="PS51352"/>
    </source>
</evidence>
<evidence type="ECO:0000256" key="3">
    <source>
        <dbReference type="ARBA" id="ARBA00023002"/>
    </source>
</evidence>
<dbReference type="RefSeq" id="WP_265385047.1">
    <property type="nucleotide sequence ID" value="NZ_CP110617.1"/>
</dbReference>
<dbReference type="PROSITE" id="PS51352">
    <property type="entry name" value="THIOREDOXIN_2"/>
    <property type="match status" value="1"/>
</dbReference>
<evidence type="ECO:0000256" key="2">
    <source>
        <dbReference type="ARBA" id="ARBA00022729"/>
    </source>
</evidence>
<sequence>MPTRSAPNTRWSPITLVLAAVVVVLAVIGVVVAAPSGDSSRAGAAGSAAAGTPVVGPLSGLERRTPGDPYALGAVDAPVVMVAYSEFQCPFCGRFARETEPALVHQYVDTGVLRIEWRDFPYLGPESGTAALAGRAAAAQGQFWALHDALYATERKVNSGALTTTYLTALAGQLGMDTTRFATDMASPEATAGVQADFTQGQQVGVSGTPAFIVNGTPVFGAQPLSEFQHAIDAAASTAS</sequence>
<name>A0ABY6P5Z9_9NOCA</name>
<dbReference type="Pfam" id="PF13462">
    <property type="entry name" value="Thioredoxin_4"/>
    <property type="match status" value="1"/>
</dbReference>
<evidence type="ECO:0000256" key="1">
    <source>
        <dbReference type="ARBA" id="ARBA00005791"/>
    </source>
</evidence>
<keyword evidence="2" id="KW-0732">Signal</keyword>
<evidence type="ECO:0000313" key="7">
    <source>
        <dbReference type="EMBL" id="UZJ26943.1"/>
    </source>
</evidence>
<dbReference type="PANTHER" id="PTHR13887">
    <property type="entry name" value="GLUTATHIONE S-TRANSFERASE KAPPA"/>
    <property type="match status" value="1"/>
</dbReference>
<feature type="domain" description="Thioredoxin" evidence="6">
    <location>
        <begin position="34"/>
        <end position="237"/>
    </location>
</feature>
<dbReference type="InterPro" id="IPR036249">
    <property type="entry name" value="Thioredoxin-like_sf"/>
</dbReference>
<dbReference type="EMBL" id="CP110617">
    <property type="protein sequence ID" value="UZJ26943.1"/>
    <property type="molecule type" value="Genomic_DNA"/>
</dbReference>
<dbReference type="SUPFAM" id="SSF52833">
    <property type="entry name" value="Thioredoxin-like"/>
    <property type="match status" value="1"/>
</dbReference>
<keyword evidence="5" id="KW-0676">Redox-active center</keyword>
<accession>A0ABY6P5Z9</accession>
<dbReference type="InterPro" id="IPR013766">
    <property type="entry name" value="Thioredoxin_domain"/>
</dbReference>
<gene>
    <name evidence="7" type="ORF">RHODO2019_18825</name>
</gene>